<dbReference type="GO" id="GO:0042450">
    <property type="term" value="P:L-arginine biosynthetic process via ornithine"/>
    <property type="evidence" value="ECO:0007669"/>
    <property type="project" value="TreeGrafter"/>
</dbReference>
<proteinExistence type="inferred from homology"/>
<gene>
    <name evidence="5" type="ORF">Prum_011350</name>
</gene>
<dbReference type="AlphaFoldDB" id="A0A6V8KQN7"/>
<keyword evidence="6" id="KW-1185">Reference proteome</keyword>
<dbReference type="Pfam" id="PF02729">
    <property type="entry name" value="OTCace_N"/>
    <property type="match status" value="1"/>
</dbReference>
<dbReference type="PROSITE" id="PS00097">
    <property type="entry name" value="CARBAMOYLTRANSFERASE"/>
    <property type="match status" value="1"/>
</dbReference>
<reference evidence="5 6" key="1">
    <citation type="submission" date="2020-03" db="EMBL/GenBank/DDBJ databases">
        <title>Whole genome shotgun sequence of Phytohabitans rumicis NBRC 108638.</title>
        <authorList>
            <person name="Komaki H."/>
            <person name="Tamura T."/>
        </authorList>
    </citation>
    <scope>NUCLEOTIDE SEQUENCE [LARGE SCALE GENOMIC DNA]</scope>
    <source>
        <strain evidence="5 6">NBRC 108638</strain>
    </source>
</reference>
<evidence type="ECO:0000313" key="6">
    <source>
        <dbReference type="Proteomes" id="UP000482960"/>
    </source>
</evidence>
<dbReference type="PRINTS" id="PR00100">
    <property type="entry name" value="AOTCASE"/>
</dbReference>
<dbReference type="GO" id="GO:0004585">
    <property type="term" value="F:ornithine carbamoyltransferase activity"/>
    <property type="evidence" value="ECO:0007669"/>
    <property type="project" value="TreeGrafter"/>
</dbReference>
<dbReference type="InterPro" id="IPR036901">
    <property type="entry name" value="Asp/Orn_carbamoylTrfase_sf"/>
</dbReference>
<evidence type="ECO:0000256" key="2">
    <source>
        <dbReference type="RuleBase" id="RU003634"/>
    </source>
</evidence>
<reference evidence="5 6" key="2">
    <citation type="submission" date="2020-03" db="EMBL/GenBank/DDBJ databases">
        <authorList>
            <person name="Ichikawa N."/>
            <person name="Kimura A."/>
            <person name="Kitahashi Y."/>
            <person name="Uohara A."/>
        </authorList>
    </citation>
    <scope>NUCLEOTIDE SEQUENCE [LARGE SCALE GENOMIC DNA]</scope>
    <source>
        <strain evidence="5 6">NBRC 108638</strain>
    </source>
</reference>
<dbReference type="InterPro" id="IPR006132">
    <property type="entry name" value="Asp/Orn_carbamoyltranf_P-bd"/>
</dbReference>
<dbReference type="GO" id="GO:0016597">
    <property type="term" value="F:amino acid binding"/>
    <property type="evidence" value="ECO:0007669"/>
    <property type="project" value="InterPro"/>
</dbReference>
<dbReference type="GO" id="GO:0019240">
    <property type="term" value="P:citrulline biosynthetic process"/>
    <property type="evidence" value="ECO:0007669"/>
    <property type="project" value="TreeGrafter"/>
</dbReference>
<dbReference type="InterPro" id="IPR002292">
    <property type="entry name" value="Orn/put_carbamltrans"/>
</dbReference>
<protein>
    <submittedName>
        <fullName evidence="5">Ornithine carbamoyltransferase</fullName>
    </submittedName>
</protein>
<evidence type="ECO:0000256" key="1">
    <source>
        <dbReference type="ARBA" id="ARBA00022679"/>
    </source>
</evidence>
<dbReference type="EMBL" id="BLPG01000001">
    <property type="protein sequence ID" value="GFJ87493.1"/>
    <property type="molecule type" value="Genomic_DNA"/>
</dbReference>
<dbReference type="InterPro" id="IPR006131">
    <property type="entry name" value="Asp_carbamoyltransf_Asp/Orn-bd"/>
</dbReference>
<sequence length="313" mass="33780">MFTAMYSHLVSLRDVTDADLEYLVRRGVWFASEQAAAHRPLTGTVVGGYFSKTSTRTRTAFASAALRLGAGHIAYGPADLQLVTGESMEDTAHVLSRMLDALVVRTADDPAEVRALASQSRMSVVNAMTADEHPTQAVADLTTLMRHFGRINGLRILYVGEGNNTAAALALALSRFPDVELCLATPPGYGIAKGILDLAQEQAAAHGGRVTQCHDLDAAPRGAEVVYATRWQTTGTSKPDPRWQEIFRPFQVNEALMGRHPGAVFMHDLPAHRGEDVAAEVIDGPASIAFDQAEHKAHSAKAVLEWCLLGRQD</sequence>
<organism evidence="5 6">
    <name type="scientific">Phytohabitans rumicis</name>
    <dbReference type="NCBI Taxonomy" id="1076125"/>
    <lineage>
        <taxon>Bacteria</taxon>
        <taxon>Bacillati</taxon>
        <taxon>Actinomycetota</taxon>
        <taxon>Actinomycetes</taxon>
        <taxon>Micromonosporales</taxon>
        <taxon>Micromonosporaceae</taxon>
    </lineage>
</organism>
<name>A0A6V8KQN7_9ACTN</name>
<evidence type="ECO:0000259" key="3">
    <source>
        <dbReference type="Pfam" id="PF00185"/>
    </source>
</evidence>
<accession>A0A6V8KQN7</accession>
<dbReference type="Pfam" id="PF00185">
    <property type="entry name" value="OTCace"/>
    <property type="match status" value="1"/>
</dbReference>
<dbReference type="SUPFAM" id="SSF53671">
    <property type="entry name" value="Aspartate/ornithine carbamoyltransferase"/>
    <property type="match status" value="1"/>
</dbReference>
<comment type="caution">
    <text evidence="5">The sequence shown here is derived from an EMBL/GenBank/DDBJ whole genome shotgun (WGS) entry which is preliminary data.</text>
</comment>
<dbReference type="PRINTS" id="PR00102">
    <property type="entry name" value="OTCASE"/>
</dbReference>
<feature type="domain" description="Aspartate/ornithine carbamoyltransferase Asp/Orn-binding" evidence="3">
    <location>
        <begin position="153"/>
        <end position="307"/>
    </location>
</feature>
<feature type="domain" description="Aspartate/ornithine carbamoyltransferase carbamoyl-P binding" evidence="4">
    <location>
        <begin position="8"/>
        <end position="145"/>
    </location>
</feature>
<dbReference type="PANTHER" id="PTHR45753:SF3">
    <property type="entry name" value="ORNITHINE TRANSCARBAMYLASE, MITOCHONDRIAL"/>
    <property type="match status" value="1"/>
</dbReference>
<dbReference type="Gene3D" id="3.40.50.1370">
    <property type="entry name" value="Aspartate/ornithine carbamoyltransferase"/>
    <property type="match status" value="2"/>
</dbReference>
<evidence type="ECO:0000313" key="5">
    <source>
        <dbReference type="EMBL" id="GFJ87493.1"/>
    </source>
</evidence>
<dbReference type="InterPro" id="IPR006130">
    <property type="entry name" value="Asp/Orn_carbamoylTrfase"/>
</dbReference>
<comment type="similarity">
    <text evidence="2">Belongs to the aspartate/ornithine carbamoyltransferase superfamily.</text>
</comment>
<dbReference type="Proteomes" id="UP000482960">
    <property type="component" value="Unassembled WGS sequence"/>
</dbReference>
<keyword evidence="1 2" id="KW-0808">Transferase</keyword>
<evidence type="ECO:0000259" key="4">
    <source>
        <dbReference type="Pfam" id="PF02729"/>
    </source>
</evidence>
<dbReference type="PANTHER" id="PTHR45753">
    <property type="entry name" value="ORNITHINE CARBAMOYLTRANSFERASE, MITOCHONDRIAL"/>
    <property type="match status" value="1"/>
</dbReference>